<dbReference type="Proteomes" id="UP001140949">
    <property type="component" value="Unassembled WGS sequence"/>
</dbReference>
<protein>
    <submittedName>
        <fullName evidence="2">Uncharacterized protein</fullName>
    </submittedName>
</protein>
<feature type="region of interest" description="Disordered" evidence="1">
    <location>
        <begin position="1"/>
        <end position="45"/>
    </location>
</feature>
<keyword evidence="3" id="KW-1185">Reference proteome</keyword>
<evidence type="ECO:0000313" key="2">
    <source>
        <dbReference type="EMBL" id="KAJ6853814.1"/>
    </source>
</evidence>
<evidence type="ECO:0000313" key="3">
    <source>
        <dbReference type="Proteomes" id="UP001140949"/>
    </source>
</evidence>
<gene>
    <name evidence="2" type="ORF">M6B38_112995</name>
</gene>
<sequence length="166" mass="18469">MARRLFSNGVRLSSNHDEQRRIGSDLPATELRPQRRAATTKHSISPVAAARATSDDIADRLPGTGPLLPRLRRSDLVSTTVARLTDFGREMPVSDTVKLCLRIRVRPTDSRLDFVSSNPCFLIRVGVGMRSCRIQLCGSSIWVVEDTIVRVHSCLYQVCVRVMLAP</sequence>
<dbReference type="AlphaFoldDB" id="A0AAX6IM03"/>
<name>A0AAX6IM03_IRIPA</name>
<organism evidence="2 3">
    <name type="scientific">Iris pallida</name>
    <name type="common">Sweet iris</name>
    <dbReference type="NCBI Taxonomy" id="29817"/>
    <lineage>
        <taxon>Eukaryota</taxon>
        <taxon>Viridiplantae</taxon>
        <taxon>Streptophyta</taxon>
        <taxon>Embryophyta</taxon>
        <taxon>Tracheophyta</taxon>
        <taxon>Spermatophyta</taxon>
        <taxon>Magnoliopsida</taxon>
        <taxon>Liliopsida</taxon>
        <taxon>Asparagales</taxon>
        <taxon>Iridaceae</taxon>
        <taxon>Iridoideae</taxon>
        <taxon>Irideae</taxon>
        <taxon>Iris</taxon>
    </lineage>
</organism>
<feature type="compositionally biased region" description="Basic and acidic residues" evidence="1">
    <location>
        <begin position="14"/>
        <end position="23"/>
    </location>
</feature>
<reference evidence="2" key="1">
    <citation type="journal article" date="2023" name="GigaByte">
        <title>Genome assembly of the bearded iris, Iris pallida Lam.</title>
        <authorList>
            <person name="Bruccoleri R.E."/>
            <person name="Oakeley E.J."/>
            <person name="Faust A.M.E."/>
            <person name="Altorfer M."/>
            <person name="Dessus-Babus S."/>
            <person name="Burckhardt D."/>
            <person name="Oertli M."/>
            <person name="Naumann U."/>
            <person name="Petersen F."/>
            <person name="Wong J."/>
        </authorList>
    </citation>
    <scope>NUCLEOTIDE SEQUENCE</scope>
    <source>
        <strain evidence="2">GSM-AAB239-AS_SAM_17_03QT</strain>
    </source>
</reference>
<accession>A0AAX6IM03</accession>
<comment type="caution">
    <text evidence="2">The sequence shown here is derived from an EMBL/GenBank/DDBJ whole genome shotgun (WGS) entry which is preliminary data.</text>
</comment>
<reference evidence="2" key="2">
    <citation type="submission" date="2023-04" db="EMBL/GenBank/DDBJ databases">
        <authorList>
            <person name="Bruccoleri R.E."/>
            <person name="Oakeley E.J."/>
            <person name="Faust A.-M."/>
            <person name="Dessus-Babus S."/>
            <person name="Altorfer M."/>
            <person name="Burckhardt D."/>
            <person name="Oertli M."/>
            <person name="Naumann U."/>
            <person name="Petersen F."/>
            <person name="Wong J."/>
        </authorList>
    </citation>
    <scope>NUCLEOTIDE SEQUENCE</scope>
    <source>
        <strain evidence="2">GSM-AAB239-AS_SAM_17_03QT</strain>
        <tissue evidence="2">Leaf</tissue>
    </source>
</reference>
<dbReference type="EMBL" id="JANAVB010000397">
    <property type="protein sequence ID" value="KAJ6853814.1"/>
    <property type="molecule type" value="Genomic_DNA"/>
</dbReference>
<proteinExistence type="predicted"/>
<evidence type="ECO:0000256" key="1">
    <source>
        <dbReference type="SAM" id="MobiDB-lite"/>
    </source>
</evidence>